<dbReference type="InterPro" id="IPR001134">
    <property type="entry name" value="Netrin_domain"/>
</dbReference>
<evidence type="ECO:0000256" key="1">
    <source>
        <dbReference type="ARBA" id="ARBA00004613"/>
    </source>
</evidence>
<dbReference type="InterPro" id="IPR018933">
    <property type="entry name" value="Netrin_module_non-TIMP"/>
</dbReference>
<feature type="domain" description="NTR" evidence="4">
    <location>
        <begin position="12"/>
        <end position="146"/>
    </location>
</feature>
<evidence type="ECO:0000256" key="3">
    <source>
        <dbReference type="ARBA" id="ARBA00023157"/>
    </source>
</evidence>
<keyword evidence="2" id="KW-0964">Secreted</keyword>
<reference evidence="5 6" key="1">
    <citation type="submission" date="2022-12" db="EMBL/GenBank/DDBJ databases">
        <title>Chromosome-level genome of Tegillarca granosa.</title>
        <authorList>
            <person name="Kim J."/>
        </authorList>
    </citation>
    <scope>NUCLEOTIDE SEQUENCE [LARGE SCALE GENOMIC DNA]</scope>
    <source>
        <strain evidence="5">Teg-2019</strain>
        <tissue evidence="5">Adductor muscle</tissue>
    </source>
</reference>
<organism evidence="5 6">
    <name type="scientific">Tegillarca granosa</name>
    <name type="common">Malaysian cockle</name>
    <name type="synonym">Anadara granosa</name>
    <dbReference type="NCBI Taxonomy" id="220873"/>
    <lineage>
        <taxon>Eukaryota</taxon>
        <taxon>Metazoa</taxon>
        <taxon>Spiralia</taxon>
        <taxon>Lophotrochozoa</taxon>
        <taxon>Mollusca</taxon>
        <taxon>Bivalvia</taxon>
        <taxon>Autobranchia</taxon>
        <taxon>Pteriomorphia</taxon>
        <taxon>Arcoida</taxon>
        <taxon>Arcoidea</taxon>
        <taxon>Arcidae</taxon>
        <taxon>Tegillarca</taxon>
    </lineage>
</organism>
<dbReference type="SUPFAM" id="SSF50242">
    <property type="entry name" value="TIMP-like"/>
    <property type="match status" value="1"/>
</dbReference>
<dbReference type="Proteomes" id="UP001217089">
    <property type="component" value="Unassembled WGS sequence"/>
</dbReference>
<dbReference type="Pfam" id="PF01759">
    <property type="entry name" value="NTR"/>
    <property type="match status" value="1"/>
</dbReference>
<name>A0ABQ9EIX7_TEGGR</name>
<dbReference type="PROSITE" id="PS50189">
    <property type="entry name" value="NTR"/>
    <property type="match status" value="1"/>
</dbReference>
<comment type="subcellular location">
    <subcellularLocation>
        <location evidence="1">Secreted</location>
    </subcellularLocation>
</comment>
<evidence type="ECO:0000256" key="2">
    <source>
        <dbReference type="ARBA" id="ARBA00022525"/>
    </source>
</evidence>
<gene>
    <name evidence="5" type="ORF">KUTeg_017252</name>
</gene>
<protein>
    <recommendedName>
        <fullName evidence="4">NTR domain-containing protein</fullName>
    </recommendedName>
</protein>
<proteinExistence type="predicted"/>
<dbReference type="Gene3D" id="2.40.50.120">
    <property type="match status" value="1"/>
</dbReference>
<evidence type="ECO:0000313" key="6">
    <source>
        <dbReference type="Proteomes" id="UP001217089"/>
    </source>
</evidence>
<accession>A0ABQ9EIX7</accession>
<comment type="caution">
    <text evidence="5">The sequence shown here is derived from an EMBL/GenBank/DDBJ whole genome shotgun (WGS) entry which is preliminary data.</text>
</comment>
<dbReference type="EMBL" id="JARBDR010000832">
    <property type="protein sequence ID" value="KAJ8305196.1"/>
    <property type="molecule type" value="Genomic_DNA"/>
</dbReference>
<dbReference type="SMART" id="SM00643">
    <property type="entry name" value="C345C"/>
    <property type="match status" value="1"/>
</dbReference>
<evidence type="ECO:0000313" key="5">
    <source>
        <dbReference type="EMBL" id="KAJ8305196.1"/>
    </source>
</evidence>
<evidence type="ECO:0000259" key="4">
    <source>
        <dbReference type="PROSITE" id="PS50189"/>
    </source>
</evidence>
<dbReference type="InterPro" id="IPR008993">
    <property type="entry name" value="TIMP-like_OB-fold"/>
</dbReference>
<sequence>MTGDAYVNWNPCGKCRKKRKRVNVRKYCRRDFGKSFSFILAIQANILSRETVGDWVKFTINVISLYKRDPTRTRRGETFLWVPRQDVRCKCPKLRLARRYLIIGRHRRKYNRPGYIADRKTIVVRWRDRWQRRLRRYMKHERRGKCNSSGRNKRN</sequence>
<keyword evidence="3" id="KW-1015">Disulfide bond</keyword>
<keyword evidence="6" id="KW-1185">Reference proteome</keyword>